<sequence length="60" mass="5838">PGVRLKGAKGGLLCYMVSTPSTAATGSARMMALFGPEDAGDGNDRGGRVAATGVASGEPV</sequence>
<dbReference type="Proteomes" id="UP000266841">
    <property type="component" value="Unassembled WGS sequence"/>
</dbReference>
<evidence type="ECO:0000313" key="3">
    <source>
        <dbReference type="Proteomes" id="UP000266841"/>
    </source>
</evidence>
<protein>
    <submittedName>
        <fullName evidence="2">Uncharacterized protein</fullName>
    </submittedName>
</protein>
<accession>K0S8C2</accession>
<name>K0S8C2_THAOC</name>
<reference evidence="2 3" key="1">
    <citation type="journal article" date="2012" name="Genome Biol.">
        <title>Genome and low-iron response of an oceanic diatom adapted to chronic iron limitation.</title>
        <authorList>
            <person name="Lommer M."/>
            <person name="Specht M."/>
            <person name="Roy A.S."/>
            <person name="Kraemer L."/>
            <person name="Andreson R."/>
            <person name="Gutowska M.A."/>
            <person name="Wolf J."/>
            <person name="Bergner S.V."/>
            <person name="Schilhabel M.B."/>
            <person name="Klostermeier U.C."/>
            <person name="Beiko R.G."/>
            <person name="Rosenstiel P."/>
            <person name="Hippler M."/>
            <person name="Laroche J."/>
        </authorList>
    </citation>
    <scope>NUCLEOTIDE SEQUENCE [LARGE SCALE GENOMIC DNA]</scope>
    <source>
        <strain evidence="2 3">CCMP1005</strain>
    </source>
</reference>
<dbReference type="AlphaFoldDB" id="K0S8C2"/>
<dbReference type="EMBL" id="AGNL01018915">
    <property type="protein sequence ID" value="EJK62398.1"/>
    <property type="molecule type" value="Genomic_DNA"/>
</dbReference>
<gene>
    <name evidence="2" type="ORF">THAOC_16992</name>
</gene>
<evidence type="ECO:0000256" key="1">
    <source>
        <dbReference type="SAM" id="MobiDB-lite"/>
    </source>
</evidence>
<keyword evidence="3" id="KW-1185">Reference proteome</keyword>
<proteinExistence type="predicted"/>
<feature type="non-terminal residue" evidence="2">
    <location>
        <position position="1"/>
    </location>
</feature>
<feature type="region of interest" description="Disordered" evidence="1">
    <location>
        <begin position="36"/>
        <end position="60"/>
    </location>
</feature>
<evidence type="ECO:0000313" key="2">
    <source>
        <dbReference type="EMBL" id="EJK62398.1"/>
    </source>
</evidence>
<organism evidence="2 3">
    <name type="scientific">Thalassiosira oceanica</name>
    <name type="common">Marine diatom</name>
    <dbReference type="NCBI Taxonomy" id="159749"/>
    <lineage>
        <taxon>Eukaryota</taxon>
        <taxon>Sar</taxon>
        <taxon>Stramenopiles</taxon>
        <taxon>Ochrophyta</taxon>
        <taxon>Bacillariophyta</taxon>
        <taxon>Coscinodiscophyceae</taxon>
        <taxon>Thalassiosirophycidae</taxon>
        <taxon>Thalassiosirales</taxon>
        <taxon>Thalassiosiraceae</taxon>
        <taxon>Thalassiosira</taxon>
    </lineage>
</organism>
<comment type="caution">
    <text evidence="2">The sequence shown here is derived from an EMBL/GenBank/DDBJ whole genome shotgun (WGS) entry which is preliminary data.</text>
</comment>